<comment type="caution">
    <text evidence="2">The sequence shown here is derived from an EMBL/GenBank/DDBJ whole genome shotgun (WGS) entry which is preliminary data.</text>
</comment>
<evidence type="ECO:0000313" key="2">
    <source>
        <dbReference type="EMBL" id="KAG9236378.1"/>
    </source>
</evidence>
<dbReference type="PANTHER" id="PTHR35910">
    <property type="entry name" value="2EXR DOMAIN-CONTAINING PROTEIN"/>
    <property type="match status" value="1"/>
</dbReference>
<dbReference type="OrthoDB" id="3596450at2759"/>
<evidence type="ECO:0000313" key="3">
    <source>
        <dbReference type="Proteomes" id="UP000824998"/>
    </source>
</evidence>
<feature type="domain" description="2EXR" evidence="1">
    <location>
        <begin position="50"/>
        <end position="173"/>
    </location>
</feature>
<accession>A0A9P7YMA7</accession>
<dbReference type="PANTHER" id="PTHR35910:SF1">
    <property type="entry name" value="2EXR DOMAIN-CONTAINING PROTEIN"/>
    <property type="match status" value="1"/>
</dbReference>
<gene>
    <name evidence="2" type="ORF">BJ875DRAFT_456526</name>
</gene>
<dbReference type="AlphaFoldDB" id="A0A9P7YMA7"/>
<keyword evidence="3" id="KW-1185">Reference proteome</keyword>
<organism evidence="2 3">
    <name type="scientific">Amylocarpus encephaloides</name>
    <dbReference type="NCBI Taxonomy" id="45428"/>
    <lineage>
        <taxon>Eukaryota</taxon>
        <taxon>Fungi</taxon>
        <taxon>Dikarya</taxon>
        <taxon>Ascomycota</taxon>
        <taxon>Pezizomycotina</taxon>
        <taxon>Leotiomycetes</taxon>
        <taxon>Helotiales</taxon>
        <taxon>Helotiales incertae sedis</taxon>
        <taxon>Amylocarpus</taxon>
    </lineage>
</organism>
<proteinExistence type="predicted"/>
<name>A0A9P7YMA7_9HELO</name>
<dbReference type="EMBL" id="MU251408">
    <property type="protein sequence ID" value="KAG9236378.1"/>
    <property type="molecule type" value="Genomic_DNA"/>
</dbReference>
<dbReference type="Proteomes" id="UP000824998">
    <property type="component" value="Unassembled WGS sequence"/>
</dbReference>
<sequence>MSHEQSDEIALIDTFVSTPSHQDLDMRMGLWPYTADKHKKLLSNRPTAIFHRFCDLPSELRIHIWQLCFPAPQKIQLRLATRDVGANEQISLITVNQHGWGYYDLSLEFDTQFPRFRWLQLDRLTLPPLLFVCHEARQVFLDVYTQLGIPTALHGTYRPRQKILYFNYSRDSLLLTINHVDELLEAFVNNFRGFPNFPMNIKRISSWGNAIRFEGEPPMFPHNQQEQRKQQVLTQSARLALSITEYRHGNWNRHLSQRFEGWRIKIGTDDELFMDVV</sequence>
<evidence type="ECO:0000259" key="1">
    <source>
        <dbReference type="Pfam" id="PF20150"/>
    </source>
</evidence>
<protein>
    <recommendedName>
        <fullName evidence="1">2EXR domain-containing protein</fullName>
    </recommendedName>
</protein>
<dbReference type="InterPro" id="IPR045518">
    <property type="entry name" value="2EXR"/>
</dbReference>
<reference evidence="2" key="1">
    <citation type="journal article" date="2021" name="IMA Fungus">
        <title>Genomic characterization of three marine fungi, including Emericellopsis atlantica sp. nov. with signatures of a generalist lifestyle and marine biomass degradation.</title>
        <authorList>
            <person name="Hagestad O.C."/>
            <person name="Hou L."/>
            <person name="Andersen J.H."/>
            <person name="Hansen E.H."/>
            <person name="Altermark B."/>
            <person name="Li C."/>
            <person name="Kuhnert E."/>
            <person name="Cox R.J."/>
            <person name="Crous P.W."/>
            <person name="Spatafora J.W."/>
            <person name="Lail K."/>
            <person name="Amirebrahimi M."/>
            <person name="Lipzen A."/>
            <person name="Pangilinan J."/>
            <person name="Andreopoulos W."/>
            <person name="Hayes R.D."/>
            <person name="Ng V."/>
            <person name="Grigoriev I.V."/>
            <person name="Jackson S.A."/>
            <person name="Sutton T.D.S."/>
            <person name="Dobson A.D.W."/>
            <person name="Rama T."/>
        </authorList>
    </citation>
    <scope>NUCLEOTIDE SEQUENCE</scope>
    <source>
        <strain evidence="2">TRa018bII</strain>
    </source>
</reference>
<dbReference type="Pfam" id="PF20150">
    <property type="entry name" value="2EXR"/>
    <property type="match status" value="1"/>
</dbReference>